<evidence type="ECO:0000313" key="6">
    <source>
        <dbReference type="Proteomes" id="UP000175691"/>
    </source>
</evidence>
<evidence type="ECO:0000259" key="4">
    <source>
        <dbReference type="PROSITE" id="PS50949"/>
    </source>
</evidence>
<dbReference type="Pfam" id="PF00392">
    <property type="entry name" value="GntR"/>
    <property type="match status" value="1"/>
</dbReference>
<accession>A0A1E7Z8A4</accession>
<evidence type="ECO:0000256" key="1">
    <source>
        <dbReference type="ARBA" id="ARBA00023015"/>
    </source>
</evidence>
<gene>
    <name evidence="5" type="ORF">BFC18_16290</name>
</gene>
<dbReference type="STRING" id="1656094.BFC18_16290"/>
<dbReference type="InterPro" id="IPR000524">
    <property type="entry name" value="Tscrpt_reg_HTH_GntR"/>
</dbReference>
<evidence type="ECO:0000313" key="5">
    <source>
        <dbReference type="EMBL" id="OFC69634.1"/>
    </source>
</evidence>
<protein>
    <submittedName>
        <fullName evidence="5">GntR family transcriptional regulator</fullName>
    </submittedName>
</protein>
<dbReference type="InterPro" id="IPR011711">
    <property type="entry name" value="GntR_C"/>
</dbReference>
<dbReference type="SUPFAM" id="SSF48008">
    <property type="entry name" value="GntR ligand-binding domain-like"/>
    <property type="match status" value="1"/>
</dbReference>
<dbReference type="PROSITE" id="PS50949">
    <property type="entry name" value="HTH_GNTR"/>
    <property type="match status" value="1"/>
</dbReference>
<dbReference type="SMART" id="SM00345">
    <property type="entry name" value="HTH_GNTR"/>
    <property type="match status" value="1"/>
</dbReference>
<proteinExistence type="predicted"/>
<dbReference type="Gene3D" id="1.20.120.530">
    <property type="entry name" value="GntR ligand-binding domain-like"/>
    <property type="match status" value="1"/>
</dbReference>
<dbReference type="PRINTS" id="PR00035">
    <property type="entry name" value="HTHGNTR"/>
</dbReference>
<dbReference type="AlphaFoldDB" id="A0A1E7Z8A4"/>
<keyword evidence="3" id="KW-0804">Transcription</keyword>
<dbReference type="InterPro" id="IPR036388">
    <property type="entry name" value="WH-like_DNA-bd_sf"/>
</dbReference>
<dbReference type="Gene3D" id="1.10.10.10">
    <property type="entry name" value="Winged helix-like DNA-binding domain superfamily/Winged helix DNA-binding domain"/>
    <property type="match status" value="1"/>
</dbReference>
<dbReference type="Pfam" id="PF07729">
    <property type="entry name" value="FCD"/>
    <property type="match status" value="1"/>
</dbReference>
<dbReference type="GO" id="GO:0003677">
    <property type="term" value="F:DNA binding"/>
    <property type="evidence" value="ECO:0007669"/>
    <property type="project" value="UniProtKB-KW"/>
</dbReference>
<dbReference type="SUPFAM" id="SSF46785">
    <property type="entry name" value="Winged helix' DNA-binding domain"/>
    <property type="match status" value="1"/>
</dbReference>
<dbReference type="SMART" id="SM00895">
    <property type="entry name" value="FCD"/>
    <property type="match status" value="1"/>
</dbReference>
<dbReference type="OrthoDB" id="9799812at2"/>
<dbReference type="PANTHER" id="PTHR43537">
    <property type="entry name" value="TRANSCRIPTIONAL REGULATOR, GNTR FAMILY"/>
    <property type="match status" value="1"/>
</dbReference>
<dbReference type="PANTHER" id="PTHR43537:SF6">
    <property type="entry name" value="HTH-TYPE TRANSCRIPTIONAL REPRESSOR RSPR"/>
    <property type="match status" value="1"/>
</dbReference>
<name>A0A1E7Z8A4_9ALTE</name>
<dbReference type="InterPro" id="IPR008920">
    <property type="entry name" value="TF_FadR/GntR_C"/>
</dbReference>
<dbReference type="GO" id="GO:0003700">
    <property type="term" value="F:DNA-binding transcription factor activity"/>
    <property type="evidence" value="ECO:0007669"/>
    <property type="project" value="InterPro"/>
</dbReference>
<feature type="domain" description="HTH gntR-type" evidence="4">
    <location>
        <begin position="10"/>
        <end position="77"/>
    </location>
</feature>
<evidence type="ECO:0000256" key="2">
    <source>
        <dbReference type="ARBA" id="ARBA00023125"/>
    </source>
</evidence>
<comment type="caution">
    <text evidence="5">The sequence shown here is derived from an EMBL/GenBank/DDBJ whole genome shotgun (WGS) entry which is preliminary data.</text>
</comment>
<evidence type="ECO:0000256" key="3">
    <source>
        <dbReference type="ARBA" id="ARBA00023163"/>
    </source>
</evidence>
<sequence length="231" mass="25904">MSELQLSYNQSTSEQLFNHLREQIVNMSIPPGSMISENKLAEAFGVSRTPVRETIARLVTFGFAEVRPQRGTFVTKLSVSKILEARFIREALEVAIVTECAASATDELIGECEELIAKQETAAEQADALAFQMLDDEFHQTLADFVNQERAASLIQYEKAHMDRVRNLGLKEFGGQFESVLAQHCAILDAVKARDPEAARHAMSSHLHLILQILDDIKESHPDYFTDEQIL</sequence>
<dbReference type="RefSeq" id="WP_070126434.1">
    <property type="nucleotide sequence ID" value="NZ_MDHN01000037.1"/>
</dbReference>
<organism evidence="5 6">
    <name type="scientific">Alteromonas confluentis</name>
    <dbReference type="NCBI Taxonomy" id="1656094"/>
    <lineage>
        <taxon>Bacteria</taxon>
        <taxon>Pseudomonadati</taxon>
        <taxon>Pseudomonadota</taxon>
        <taxon>Gammaproteobacteria</taxon>
        <taxon>Alteromonadales</taxon>
        <taxon>Alteromonadaceae</taxon>
        <taxon>Alteromonas/Salinimonas group</taxon>
        <taxon>Alteromonas</taxon>
    </lineage>
</organism>
<dbReference type="Proteomes" id="UP000175691">
    <property type="component" value="Unassembled WGS sequence"/>
</dbReference>
<keyword evidence="6" id="KW-1185">Reference proteome</keyword>
<dbReference type="CDD" id="cd07377">
    <property type="entry name" value="WHTH_GntR"/>
    <property type="match status" value="1"/>
</dbReference>
<keyword evidence="1" id="KW-0805">Transcription regulation</keyword>
<dbReference type="EMBL" id="MDHN01000037">
    <property type="protein sequence ID" value="OFC69634.1"/>
    <property type="molecule type" value="Genomic_DNA"/>
</dbReference>
<dbReference type="InterPro" id="IPR036390">
    <property type="entry name" value="WH_DNA-bd_sf"/>
</dbReference>
<reference evidence="5 6" key="1">
    <citation type="submission" date="2016-08" db="EMBL/GenBank/DDBJ databases">
        <authorList>
            <person name="Seilhamer J.J."/>
        </authorList>
    </citation>
    <scope>NUCLEOTIDE SEQUENCE [LARGE SCALE GENOMIC DNA]</scope>
    <source>
        <strain evidence="5 6">KCTC 42603</strain>
    </source>
</reference>
<keyword evidence="2" id="KW-0238">DNA-binding</keyword>